<evidence type="ECO:0000313" key="6">
    <source>
        <dbReference type="Proteomes" id="UP000030645"/>
    </source>
</evidence>
<keyword evidence="1" id="KW-0677">Repeat</keyword>
<dbReference type="InterPro" id="IPR046342">
    <property type="entry name" value="CBS_dom_sf"/>
</dbReference>
<evidence type="ECO:0000256" key="3">
    <source>
        <dbReference type="PROSITE-ProRule" id="PRU00703"/>
    </source>
</evidence>
<organism evidence="5 6">
    <name type="scientific">Morus notabilis</name>
    <dbReference type="NCBI Taxonomy" id="981085"/>
    <lineage>
        <taxon>Eukaryota</taxon>
        <taxon>Viridiplantae</taxon>
        <taxon>Streptophyta</taxon>
        <taxon>Embryophyta</taxon>
        <taxon>Tracheophyta</taxon>
        <taxon>Spermatophyta</taxon>
        <taxon>Magnoliopsida</taxon>
        <taxon>eudicotyledons</taxon>
        <taxon>Gunneridae</taxon>
        <taxon>Pentapetalae</taxon>
        <taxon>rosids</taxon>
        <taxon>fabids</taxon>
        <taxon>Rosales</taxon>
        <taxon>Moraceae</taxon>
        <taxon>Moreae</taxon>
        <taxon>Morus</taxon>
    </lineage>
</organism>
<reference evidence="6" key="1">
    <citation type="submission" date="2013-01" db="EMBL/GenBank/DDBJ databases">
        <title>Draft Genome Sequence of a Mulberry Tree, Morus notabilis C.K. Schneid.</title>
        <authorList>
            <person name="He N."/>
            <person name="Zhao S."/>
        </authorList>
    </citation>
    <scope>NUCLEOTIDE SEQUENCE</scope>
</reference>
<dbReference type="InterPro" id="IPR050511">
    <property type="entry name" value="AMPK_gamma/SDS23_families"/>
</dbReference>
<dbReference type="eggNOG" id="ENOG502QQK4">
    <property type="taxonomic scope" value="Eukaryota"/>
</dbReference>
<dbReference type="GO" id="GO:0005634">
    <property type="term" value="C:nucleus"/>
    <property type="evidence" value="ECO:0007669"/>
    <property type="project" value="TreeGrafter"/>
</dbReference>
<dbReference type="KEGG" id="mnt:21395330"/>
<proteinExistence type="predicted"/>
<dbReference type="EMBL" id="KE344870">
    <property type="protein sequence ID" value="EXB82787.1"/>
    <property type="molecule type" value="Genomic_DNA"/>
</dbReference>
<dbReference type="OrthoDB" id="681454at2759"/>
<dbReference type="PANTHER" id="PTHR13780:SF39">
    <property type="entry name" value="CBS DOMAIN-CONTAINING PROTEIN CBSX5-LIKE"/>
    <property type="match status" value="1"/>
</dbReference>
<dbReference type="AlphaFoldDB" id="W9RD98"/>
<dbReference type="GO" id="GO:0005737">
    <property type="term" value="C:cytoplasm"/>
    <property type="evidence" value="ECO:0007669"/>
    <property type="project" value="TreeGrafter"/>
</dbReference>
<dbReference type="SUPFAM" id="SSF54631">
    <property type="entry name" value="CBS-domain pair"/>
    <property type="match status" value="1"/>
</dbReference>
<name>W9RD98_9ROSA</name>
<evidence type="ECO:0000256" key="2">
    <source>
        <dbReference type="ARBA" id="ARBA00023122"/>
    </source>
</evidence>
<dbReference type="Gene3D" id="3.10.580.10">
    <property type="entry name" value="CBS-domain"/>
    <property type="match status" value="1"/>
</dbReference>
<dbReference type="InterPro" id="IPR000644">
    <property type="entry name" value="CBS_dom"/>
</dbReference>
<dbReference type="Proteomes" id="UP000030645">
    <property type="component" value="Unassembled WGS sequence"/>
</dbReference>
<dbReference type="PROSITE" id="PS51371">
    <property type="entry name" value="CBS"/>
    <property type="match status" value="1"/>
</dbReference>
<dbReference type="STRING" id="981085.W9RD98"/>
<sequence>MAVNLLAREVSDLCLGKPALRALLVTATVGEALSALKRLGQTYLSVWSCDHSSKIGTGGSAGNCRCVGKVCVADAICFLCKEENLKSPATALQASVLVLIPKVPGLVRHLEPNASLLEAVDLILEGAQNLVIPIQTRSSSSNSRKNLLQKPSFNSARHDNREYCWITQEDIIRYLLNCIGLFSPIPASPINALNLIDSKHILAVNYDDPAASTLPLISQALVCQTSVAVVDTDSKLIGEISPFTLNSCDETVAAAIATLSAGDLMAYIDCGGPPEDLVQLVKDRLEERNCGALLDLMEEDYSTISSSSSLCSSSSDEESGRFGGNSARMVRRSEAIVCHPWSSLVAVMVQALAHRLSYMWVVEADGTLMGIVTFAGMLKVFRERLNLMG</sequence>
<gene>
    <name evidence="5" type="ORF">L484_012099</name>
</gene>
<keyword evidence="6" id="KW-1185">Reference proteome</keyword>
<dbReference type="PANTHER" id="PTHR13780">
    <property type="entry name" value="AMP-ACTIVATED PROTEIN KINASE, GAMMA REGULATORY SUBUNIT"/>
    <property type="match status" value="1"/>
</dbReference>
<evidence type="ECO:0000313" key="5">
    <source>
        <dbReference type="EMBL" id="EXB82787.1"/>
    </source>
</evidence>
<feature type="domain" description="CBS" evidence="4">
    <location>
        <begin position="329"/>
        <end position="387"/>
    </location>
</feature>
<keyword evidence="2 3" id="KW-0129">CBS domain</keyword>
<evidence type="ECO:0000256" key="1">
    <source>
        <dbReference type="ARBA" id="ARBA00022737"/>
    </source>
</evidence>
<evidence type="ECO:0000259" key="4">
    <source>
        <dbReference type="PROSITE" id="PS51371"/>
    </source>
</evidence>
<accession>W9RD98</accession>
<protein>
    <submittedName>
        <fullName evidence="5">CBS domain-containing protein CBSX5</fullName>
    </submittedName>
</protein>